<dbReference type="EMBL" id="CP021694">
    <property type="protein sequence ID" value="ARX35042.1"/>
    <property type="molecule type" value="Genomic_DNA"/>
</dbReference>
<evidence type="ECO:0000313" key="6">
    <source>
        <dbReference type="Proteomes" id="UP000251485"/>
    </source>
</evidence>
<evidence type="ECO:0000313" key="7">
    <source>
        <dbReference type="Proteomes" id="UP000254191"/>
    </source>
</evidence>
<reference evidence="2" key="3">
    <citation type="submission" date="2023-06" db="EMBL/GenBank/DDBJ databases">
        <authorList>
            <consortium name="Clinical and Environmental Microbiology Branch: Whole genome sequencing antimicrobial resistance pathogens in the healthcare setting"/>
        </authorList>
    </citation>
    <scope>NUCLEOTIDE SEQUENCE</scope>
    <source>
        <strain evidence="2">Microbial</strain>
    </source>
</reference>
<evidence type="ECO:0000313" key="3">
    <source>
        <dbReference type="EMBL" id="SPY96356.1"/>
    </source>
</evidence>
<organism evidence="2 8">
    <name type="scientific">Proteus mirabilis</name>
    <dbReference type="NCBI Taxonomy" id="584"/>
    <lineage>
        <taxon>Bacteria</taxon>
        <taxon>Pseudomonadati</taxon>
        <taxon>Pseudomonadota</taxon>
        <taxon>Gammaproteobacteria</taxon>
        <taxon>Enterobacterales</taxon>
        <taxon>Morganellaceae</taxon>
        <taxon>Proteus</taxon>
    </lineage>
</organism>
<dbReference type="InterPro" id="IPR029068">
    <property type="entry name" value="Glyas_Bleomycin-R_OHBP_Dase"/>
</dbReference>
<gene>
    <name evidence="3" type="primary">yecM</name>
    <name evidence="1" type="ORF">AM402_13080</name>
    <name evidence="3" type="ORF">NCTC10975_02067</name>
    <name evidence="4" type="ORF">NCTC11938_05220</name>
    <name evidence="2" type="ORF">PW210_001471</name>
</gene>
<dbReference type="Gene3D" id="3.10.180.10">
    <property type="entry name" value="2,3-Dihydroxybiphenyl 1,2-Dioxygenase, domain 1"/>
    <property type="match status" value="1"/>
</dbReference>
<dbReference type="AlphaFoldDB" id="A0A1Z1SWH0"/>
<reference evidence="1 5" key="1">
    <citation type="submission" date="2017-05" db="EMBL/GenBank/DDBJ databases">
        <title>Whole genome sequencing of Proteus mirabilis AR_0155.</title>
        <authorList>
            <person name="Conlan S."/>
            <person name="Thomas P.J."/>
            <person name="Mullikin J."/>
            <person name="Frank K.M."/>
            <person name="Segre J.A."/>
        </authorList>
    </citation>
    <scope>NUCLEOTIDE SEQUENCE [LARGE SCALE GENOMIC DNA]</scope>
    <source>
        <strain evidence="1 5">AR_0155</strain>
    </source>
</reference>
<evidence type="ECO:0000313" key="1">
    <source>
        <dbReference type="EMBL" id="ARX35042.1"/>
    </source>
</evidence>
<dbReference type="CDD" id="cd07268">
    <property type="entry name" value="VOC_EcYecM_like"/>
    <property type="match status" value="1"/>
</dbReference>
<dbReference type="Proteomes" id="UP000195540">
    <property type="component" value="Chromosome"/>
</dbReference>
<evidence type="ECO:0000313" key="4">
    <source>
        <dbReference type="EMBL" id="SUC40918.1"/>
    </source>
</evidence>
<dbReference type="NCBIfam" id="NF008681">
    <property type="entry name" value="PRK11700.1-4"/>
    <property type="match status" value="1"/>
</dbReference>
<dbReference type="EMBL" id="UAUE01000013">
    <property type="protein sequence ID" value="SPY96356.1"/>
    <property type="molecule type" value="Genomic_DNA"/>
</dbReference>
<dbReference type="EMBL" id="UGTS01000006">
    <property type="protein sequence ID" value="SUC40918.1"/>
    <property type="molecule type" value="Genomic_DNA"/>
</dbReference>
<sequence length="184" mass="20819">MVLFSAIPFLNNLTQELPLFAKNLTLLANKLSLDLDAYQTDHISLRCHDLALAEQWRNGLSQCGECISDNMINGRPIYLFKLASPLTLLGQQISIVELPYPTDKKYQYQGWEHIEQVINVAPEKLVEKVMTLLPHPLPEGIKIKISEPKAEKERLPNPTVAITDGIVTIKYHPYSLLKIVESEC</sequence>
<dbReference type="GO" id="GO:0005829">
    <property type="term" value="C:cytosol"/>
    <property type="evidence" value="ECO:0007669"/>
    <property type="project" value="TreeGrafter"/>
</dbReference>
<dbReference type="InterPro" id="IPR010393">
    <property type="entry name" value="DUF991_YecM-like"/>
</dbReference>
<name>A0A1Z1SWH0_PROMI</name>
<dbReference type="EMBL" id="ABKSPD020000004">
    <property type="protein sequence ID" value="EKW9775665.1"/>
    <property type="molecule type" value="Genomic_DNA"/>
</dbReference>
<dbReference type="Proteomes" id="UP000254191">
    <property type="component" value="Unassembled WGS sequence"/>
</dbReference>
<dbReference type="PANTHER" id="PTHR37519:SF1">
    <property type="entry name" value="DIHYDROXYBIPHENYL DIOXYGENASE DOMAIN-CONTAINING PROTEIN"/>
    <property type="match status" value="1"/>
</dbReference>
<accession>A0A1Z1SWH0</accession>
<dbReference type="RefSeq" id="WP_004242708.1">
    <property type="nucleotide sequence ID" value="NZ_ABFDCH020000010.1"/>
</dbReference>
<dbReference type="Proteomes" id="UP001171165">
    <property type="component" value="Unassembled WGS sequence"/>
</dbReference>
<dbReference type="Proteomes" id="UP000251485">
    <property type="component" value="Unassembled WGS sequence"/>
</dbReference>
<reference evidence="6 7" key="2">
    <citation type="submission" date="2018-06" db="EMBL/GenBank/DDBJ databases">
        <authorList>
            <consortium name="Pathogen Informatics"/>
            <person name="Doyle S."/>
        </authorList>
    </citation>
    <scope>NUCLEOTIDE SEQUENCE [LARGE SCALE GENOMIC DNA]</scope>
    <source>
        <strain evidence="3 6">NCTC10975</strain>
        <strain evidence="4 7">NCTC11938</strain>
    </source>
</reference>
<dbReference type="OrthoDB" id="5689462at2"/>
<protein>
    <submittedName>
        <fullName evidence="3">Uncharacterized protein conserved in bacteria</fullName>
    </submittedName>
    <submittedName>
        <fullName evidence="2">VOC family protein</fullName>
    </submittedName>
</protein>
<dbReference type="SUPFAM" id="SSF54593">
    <property type="entry name" value="Glyoxalase/Bleomycin resistance protein/Dihydroxybiphenyl dioxygenase"/>
    <property type="match status" value="1"/>
</dbReference>
<evidence type="ECO:0000313" key="5">
    <source>
        <dbReference type="Proteomes" id="UP000195540"/>
    </source>
</evidence>
<evidence type="ECO:0000313" key="8">
    <source>
        <dbReference type="Proteomes" id="UP001171165"/>
    </source>
</evidence>
<evidence type="ECO:0000313" key="2">
    <source>
        <dbReference type="EMBL" id="EKW9775665.1"/>
    </source>
</evidence>
<dbReference type="Pfam" id="PF06185">
    <property type="entry name" value="YecM"/>
    <property type="match status" value="1"/>
</dbReference>
<proteinExistence type="predicted"/>
<dbReference type="PANTHER" id="PTHR37519">
    <property type="match status" value="1"/>
</dbReference>
<dbReference type="STRING" id="584.AOUC001_10040"/>